<accession>T1JJA5</accession>
<sequence length="219" mass="24980">MSDTGMFSLLRIVLIKMDAKLRDTVNMGAQDTPLEDKTFTVVYGHDLVNVSYLNFCCNCREVAKEWTDEVLIMATNLLAINASATTFLEKTYIKMTLQTDKDGKIPVKKLVLLYFSLNRVNVAEGLFYLFPALCFTKLNVGIIMASNLAKKFALCNGSYIIWRCIVVSLMYFLLKLVKAQVLTFKAVSDSDGKSYRNKSHAVHRVYFWIWLPTCEHCRP</sequence>
<dbReference type="InterPro" id="IPR053945">
    <property type="entry name" value="PLCB1-4-like_EFh"/>
</dbReference>
<evidence type="ECO:0000256" key="1">
    <source>
        <dbReference type="SAM" id="Phobius"/>
    </source>
</evidence>
<evidence type="ECO:0000259" key="3">
    <source>
        <dbReference type="Pfam" id="PF22631"/>
    </source>
</evidence>
<dbReference type="SUPFAM" id="SSF50729">
    <property type="entry name" value="PH domain-like"/>
    <property type="match status" value="1"/>
</dbReference>
<evidence type="ECO:0000313" key="4">
    <source>
        <dbReference type="EnsemblMetazoa" id="SMAR013935-PA"/>
    </source>
</evidence>
<dbReference type="InterPro" id="IPR037862">
    <property type="entry name" value="PLC-beta_PH"/>
</dbReference>
<dbReference type="Gene3D" id="2.30.29.240">
    <property type="match status" value="1"/>
</dbReference>
<feature type="domain" description="PLC-beta PH" evidence="2">
    <location>
        <begin position="15"/>
        <end position="81"/>
    </location>
</feature>
<dbReference type="Pfam" id="PF17787">
    <property type="entry name" value="PH_14"/>
    <property type="match status" value="1"/>
</dbReference>
<evidence type="ECO:0000259" key="2">
    <source>
        <dbReference type="Pfam" id="PF17787"/>
    </source>
</evidence>
<feature type="transmembrane region" description="Helical" evidence="1">
    <location>
        <begin position="126"/>
        <end position="148"/>
    </location>
</feature>
<dbReference type="EnsemblMetazoa" id="SMAR013935-RA">
    <property type="protein sequence ID" value="SMAR013935-PA"/>
    <property type="gene ID" value="SMAR013935"/>
</dbReference>
<proteinExistence type="predicted"/>
<dbReference type="Proteomes" id="UP000014500">
    <property type="component" value="Unassembled WGS sequence"/>
</dbReference>
<dbReference type="EMBL" id="JH431869">
    <property type="status" value="NOT_ANNOTATED_CDS"/>
    <property type="molecule type" value="Genomic_DNA"/>
</dbReference>
<dbReference type="Pfam" id="PF22631">
    <property type="entry name" value="PLCB1-4-like_EFh"/>
    <property type="match status" value="1"/>
</dbReference>
<dbReference type="STRING" id="126957.T1JJA5"/>
<evidence type="ECO:0000313" key="5">
    <source>
        <dbReference type="Proteomes" id="UP000014500"/>
    </source>
</evidence>
<feature type="domain" description="Phosphoinositide phospholipase C beta 1-4-like EF-hand" evidence="3">
    <location>
        <begin position="88"/>
        <end position="126"/>
    </location>
</feature>
<dbReference type="eggNOG" id="KOG1265">
    <property type="taxonomic scope" value="Eukaryota"/>
</dbReference>
<keyword evidence="1" id="KW-1133">Transmembrane helix</keyword>
<reference evidence="5" key="1">
    <citation type="submission" date="2011-05" db="EMBL/GenBank/DDBJ databases">
        <authorList>
            <person name="Richards S.R."/>
            <person name="Qu J."/>
            <person name="Jiang H."/>
            <person name="Jhangiani S.N."/>
            <person name="Agravi P."/>
            <person name="Goodspeed R."/>
            <person name="Gross S."/>
            <person name="Mandapat C."/>
            <person name="Jackson L."/>
            <person name="Mathew T."/>
            <person name="Pu L."/>
            <person name="Thornton R."/>
            <person name="Saada N."/>
            <person name="Wilczek-Boney K.B."/>
            <person name="Lee S."/>
            <person name="Kovar C."/>
            <person name="Wu Y."/>
            <person name="Scherer S.E."/>
            <person name="Worley K.C."/>
            <person name="Muzny D.M."/>
            <person name="Gibbs R."/>
        </authorList>
    </citation>
    <scope>NUCLEOTIDE SEQUENCE</scope>
    <source>
        <strain evidence="5">Brora</strain>
    </source>
</reference>
<reference evidence="4" key="2">
    <citation type="submission" date="2015-02" db="UniProtKB">
        <authorList>
            <consortium name="EnsemblMetazoa"/>
        </authorList>
    </citation>
    <scope>IDENTIFICATION</scope>
</reference>
<organism evidence="4 5">
    <name type="scientific">Strigamia maritima</name>
    <name type="common">European centipede</name>
    <name type="synonym">Geophilus maritimus</name>
    <dbReference type="NCBI Taxonomy" id="126957"/>
    <lineage>
        <taxon>Eukaryota</taxon>
        <taxon>Metazoa</taxon>
        <taxon>Ecdysozoa</taxon>
        <taxon>Arthropoda</taxon>
        <taxon>Myriapoda</taxon>
        <taxon>Chilopoda</taxon>
        <taxon>Pleurostigmophora</taxon>
        <taxon>Geophilomorpha</taxon>
        <taxon>Linotaeniidae</taxon>
        <taxon>Strigamia</taxon>
    </lineage>
</organism>
<keyword evidence="1" id="KW-0812">Transmembrane</keyword>
<dbReference type="AlphaFoldDB" id="T1JJA5"/>
<name>T1JJA5_STRMM</name>
<keyword evidence="5" id="KW-1185">Reference proteome</keyword>
<feature type="transmembrane region" description="Helical" evidence="1">
    <location>
        <begin position="160"/>
        <end position="177"/>
    </location>
</feature>
<keyword evidence="1" id="KW-0472">Membrane</keyword>
<dbReference type="HOGENOM" id="CLU_1262979_0_0_1"/>
<protein>
    <submittedName>
        <fullName evidence="4">Uncharacterized protein</fullName>
    </submittedName>
</protein>